<sequence>MNNITDTSIEDNQEQLRTNLPVQNLPYVTVNLGYVENDDELDTGNKEQTATPSPPPEYKSLVNLFLIDAPPKYQDVVPAKSKSDAVTVKIIGKANGETVEVRCDRKALTTWCFILSIIAVLAILSILFVVYNI</sequence>
<name>A0A7M5XEH5_9CNID</name>
<evidence type="ECO:0000313" key="3">
    <source>
        <dbReference type="Proteomes" id="UP000594262"/>
    </source>
</evidence>
<keyword evidence="1" id="KW-0812">Transmembrane</keyword>
<proteinExistence type="predicted"/>
<organism evidence="2 3">
    <name type="scientific">Clytia hemisphaerica</name>
    <dbReference type="NCBI Taxonomy" id="252671"/>
    <lineage>
        <taxon>Eukaryota</taxon>
        <taxon>Metazoa</taxon>
        <taxon>Cnidaria</taxon>
        <taxon>Hydrozoa</taxon>
        <taxon>Hydroidolina</taxon>
        <taxon>Leptothecata</taxon>
        <taxon>Obeliida</taxon>
        <taxon>Clytiidae</taxon>
        <taxon>Clytia</taxon>
    </lineage>
</organism>
<reference evidence="2" key="1">
    <citation type="submission" date="2021-01" db="UniProtKB">
        <authorList>
            <consortium name="EnsemblMetazoa"/>
        </authorList>
    </citation>
    <scope>IDENTIFICATION</scope>
</reference>
<dbReference type="AlphaFoldDB" id="A0A7M5XEH5"/>
<dbReference type="Proteomes" id="UP000594262">
    <property type="component" value="Unplaced"/>
</dbReference>
<protein>
    <submittedName>
        <fullName evidence="2">Uncharacterized protein</fullName>
    </submittedName>
</protein>
<feature type="transmembrane region" description="Helical" evidence="1">
    <location>
        <begin position="111"/>
        <end position="131"/>
    </location>
</feature>
<keyword evidence="1" id="KW-1133">Transmembrane helix</keyword>
<evidence type="ECO:0000313" key="2">
    <source>
        <dbReference type="EnsemblMetazoa" id="CLYHEMP022010.1"/>
    </source>
</evidence>
<dbReference type="GeneID" id="136820142"/>
<dbReference type="EnsemblMetazoa" id="CLYHEMT022010.1">
    <property type="protein sequence ID" value="CLYHEMP022010.1"/>
    <property type="gene ID" value="CLYHEMG022010"/>
</dbReference>
<keyword evidence="1" id="KW-0472">Membrane</keyword>
<keyword evidence="3" id="KW-1185">Reference proteome</keyword>
<evidence type="ECO:0000256" key="1">
    <source>
        <dbReference type="SAM" id="Phobius"/>
    </source>
</evidence>
<dbReference type="RefSeq" id="XP_066932484.1">
    <property type="nucleotide sequence ID" value="XM_067076383.1"/>
</dbReference>
<accession>A0A7M5XEH5</accession>